<accession>A0A6A7B515</accession>
<organism evidence="6 7">
    <name type="scientific">Plenodomus tracheiphilus IPT5</name>
    <dbReference type="NCBI Taxonomy" id="1408161"/>
    <lineage>
        <taxon>Eukaryota</taxon>
        <taxon>Fungi</taxon>
        <taxon>Dikarya</taxon>
        <taxon>Ascomycota</taxon>
        <taxon>Pezizomycotina</taxon>
        <taxon>Dothideomycetes</taxon>
        <taxon>Pleosporomycetidae</taxon>
        <taxon>Pleosporales</taxon>
        <taxon>Pleosporineae</taxon>
        <taxon>Leptosphaeriaceae</taxon>
        <taxon>Plenodomus</taxon>
    </lineage>
</organism>
<keyword evidence="2" id="KW-0812">Transmembrane</keyword>
<dbReference type="InterPro" id="IPR001129">
    <property type="entry name" value="Membr-assoc_MAPEG"/>
</dbReference>
<proteinExistence type="predicted"/>
<evidence type="ECO:0000256" key="1">
    <source>
        <dbReference type="ARBA" id="ARBA00004370"/>
    </source>
</evidence>
<keyword evidence="3" id="KW-1133">Transmembrane helix</keyword>
<dbReference type="PANTHER" id="PTHR33112:SF13">
    <property type="entry name" value="HETEROKARYON INCOMPATIBILITY DOMAIN-CONTAINING PROTEIN"/>
    <property type="match status" value="1"/>
</dbReference>
<dbReference type="AlphaFoldDB" id="A0A6A7B515"/>
<dbReference type="InterPro" id="IPR010730">
    <property type="entry name" value="HET"/>
</dbReference>
<evidence type="ECO:0000259" key="5">
    <source>
        <dbReference type="Pfam" id="PF06985"/>
    </source>
</evidence>
<name>A0A6A7B515_9PLEO</name>
<keyword evidence="4" id="KW-0472">Membrane</keyword>
<protein>
    <submittedName>
        <fullName evidence="6">HET-domain-containing protein</fullName>
    </submittedName>
</protein>
<dbReference type="InterPro" id="IPR023352">
    <property type="entry name" value="MAPEG-like_dom_sf"/>
</dbReference>
<gene>
    <name evidence="6" type="ORF">T440DRAFT_499244</name>
</gene>
<dbReference type="Proteomes" id="UP000799423">
    <property type="component" value="Unassembled WGS sequence"/>
</dbReference>
<reference evidence="6" key="1">
    <citation type="submission" date="2020-01" db="EMBL/GenBank/DDBJ databases">
        <authorList>
            <consortium name="DOE Joint Genome Institute"/>
            <person name="Haridas S."/>
            <person name="Albert R."/>
            <person name="Binder M."/>
            <person name="Bloem J."/>
            <person name="Labutti K."/>
            <person name="Salamov A."/>
            <person name="Andreopoulos B."/>
            <person name="Baker S.E."/>
            <person name="Barry K."/>
            <person name="Bills G."/>
            <person name="Bluhm B.H."/>
            <person name="Cannon C."/>
            <person name="Castanera R."/>
            <person name="Culley D.E."/>
            <person name="Daum C."/>
            <person name="Ezra D."/>
            <person name="Gonzalez J.B."/>
            <person name="Henrissat B."/>
            <person name="Kuo A."/>
            <person name="Liang C."/>
            <person name="Lipzen A."/>
            <person name="Lutzoni F."/>
            <person name="Magnuson J."/>
            <person name="Mondo S."/>
            <person name="Nolan M."/>
            <person name="Ohm R."/>
            <person name="Pangilinan J."/>
            <person name="Park H.-J."/>
            <person name="Ramirez L."/>
            <person name="Alfaro M."/>
            <person name="Sun H."/>
            <person name="Tritt A."/>
            <person name="Yoshinaga Y."/>
            <person name="Zwiers L.-H."/>
            <person name="Turgeon B.G."/>
            <person name="Goodwin S.B."/>
            <person name="Spatafora J.W."/>
            <person name="Crous P.W."/>
            <person name="Grigoriev I.V."/>
        </authorList>
    </citation>
    <scope>NUCLEOTIDE SEQUENCE</scope>
    <source>
        <strain evidence="6">IPT5</strain>
    </source>
</reference>
<dbReference type="SUPFAM" id="SSF161084">
    <property type="entry name" value="MAPEG domain-like"/>
    <property type="match status" value="1"/>
</dbReference>
<keyword evidence="7" id="KW-1185">Reference proteome</keyword>
<evidence type="ECO:0000313" key="6">
    <source>
        <dbReference type="EMBL" id="KAF2850372.1"/>
    </source>
</evidence>
<dbReference type="Gene3D" id="1.20.120.550">
    <property type="entry name" value="Membrane associated eicosanoid/glutathione metabolism-like domain"/>
    <property type="match status" value="1"/>
</dbReference>
<feature type="domain" description="Heterokaryon incompatibility" evidence="5">
    <location>
        <begin position="53"/>
        <end position="123"/>
    </location>
</feature>
<evidence type="ECO:0000256" key="4">
    <source>
        <dbReference type="ARBA" id="ARBA00023136"/>
    </source>
</evidence>
<dbReference type="GO" id="GO:0016020">
    <property type="term" value="C:membrane"/>
    <property type="evidence" value="ECO:0007669"/>
    <property type="project" value="UniProtKB-SubCell"/>
</dbReference>
<dbReference type="Pfam" id="PF06985">
    <property type="entry name" value="HET"/>
    <property type="match status" value="1"/>
</dbReference>
<dbReference type="Pfam" id="PF01124">
    <property type="entry name" value="MAPEG"/>
    <property type="match status" value="1"/>
</dbReference>
<dbReference type="OrthoDB" id="2122304at2759"/>
<dbReference type="PANTHER" id="PTHR33112">
    <property type="entry name" value="DOMAIN PROTEIN, PUTATIVE-RELATED"/>
    <property type="match status" value="1"/>
</dbReference>
<sequence length="662" mass="73898">MPGVGIAKLLPGSTCSQSTTTTIASWFADCLANHHEFRTCRSDLKLHLESGVAIDTLPKTFHDAILICQNLSIEYLWIDSLCIIQDDEADWQKQAALMADVYEGAIITIAAAHAENPTRGCFSNIRAACRGQPLPGYTNTYVRPWPLLQRGWVFQEVSLSPRVIYFGAEEVVWQCRCKVEREGHPNEPWLLEKIRAPVLSLTNYDTTTLDNYWFEVVRRYSSRSLSRQMDCLPAIAAMARRIERLRPRDRYLAGLWQSSLCRGLSWENVVNVPNGAQEEAIKLRLLDGPKALYGVPTWSWASTHRPVYFIGHESPACAEVLNIDYTIDGPAVSGTIRKAALTLRAPLVTLKDIRIKGIQSKDLSTRDIDNALRDTQSKAACELAASSYSWDNHGHGVASDHTQHCFALVLNTTQKAWYSRHFALIIKQVGQTGTYIRLGTVHFHFAGWYIVEQYERECEGNYIQYDEEEVLRAKETYETRFKAHHTFLIFLEPPYATLTMSNSLNYPLLAIPAYYAFSLVPHAYASSILTANGYKINNANPKASLSPDAVKGKVPDAVFQKYQRAENAQANNLEQLPLFAVAILASIIAERTTAAGIGRDVVRGDALGLSTFIAAFFLARSAYGVAYVQIADHSKSFIRSSFYSIGAGLSIYQIYKAAALLG</sequence>
<evidence type="ECO:0000313" key="7">
    <source>
        <dbReference type="Proteomes" id="UP000799423"/>
    </source>
</evidence>
<evidence type="ECO:0000256" key="3">
    <source>
        <dbReference type="ARBA" id="ARBA00022989"/>
    </source>
</evidence>
<dbReference type="EMBL" id="MU006307">
    <property type="protein sequence ID" value="KAF2850372.1"/>
    <property type="molecule type" value="Genomic_DNA"/>
</dbReference>
<evidence type="ECO:0000256" key="2">
    <source>
        <dbReference type="ARBA" id="ARBA00022692"/>
    </source>
</evidence>
<comment type="subcellular location">
    <subcellularLocation>
        <location evidence="1">Membrane</location>
    </subcellularLocation>
</comment>